<sequence>MKKTLSSMAAAAVLMASAAVAPALAQTTAPASPASPATQAPMNHSTGASGAASTMGAASGSYLTQQTPTQISANDYIGQGIYNGENKSIGNVKDLILEQNGGIVAAVVGVGGFLGLGEKDVAVPMDKITVNREDGNKLRLTTTETAEALKSAPEFKTLDDQTAQSNNSTDRTTTSSTNGTMAPAGGSATTPSTTNRP</sequence>
<feature type="signal peptide" evidence="2">
    <location>
        <begin position="1"/>
        <end position="25"/>
    </location>
</feature>
<dbReference type="PANTHER" id="PTHR36505">
    <property type="entry name" value="BLR1072 PROTEIN"/>
    <property type="match status" value="1"/>
</dbReference>
<evidence type="ECO:0000256" key="2">
    <source>
        <dbReference type="SAM" id="SignalP"/>
    </source>
</evidence>
<dbReference type="PANTHER" id="PTHR36505:SF1">
    <property type="entry name" value="BLR1072 PROTEIN"/>
    <property type="match status" value="1"/>
</dbReference>
<accession>A0ABT8SRZ2</accession>
<dbReference type="Proteomes" id="UP001169006">
    <property type="component" value="Unassembled WGS sequence"/>
</dbReference>
<feature type="region of interest" description="Disordered" evidence="1">
    <location>
        <begin position="150"/>
        <end position="197"/>
    </location>
</feature>
<dbReference type="EMBL" id="JAUKWQ010000001">
    <property type="protein sequence ID" value="MDO1581188.1"/>
    <property type="molecule type" value="Genomic_DNA"/>
</dbReference>
<dbReference type="Pfam" id="PF05239">
    <property type="entry name" value="PRC"/>
    <property type="match status" value="1"/>
</dbReference>
<evidence type="ECO:0000313" key="5">
    <source>
        <dbReference type="Proteomes" id="UP001169006"/>
    </source>
</evidence>
<protein>
    <submittedName>
        <fullName evidence="4">PRC-barrel domain-containing protein</fullName>
    </submittedName>
</protein>
<feature type="compositionally biased region" description="Polar residues" evidence="1">
    <location>
        <begin position="187"/>
        <end position="197"/>
    </location>
</feature>
<evidence type="ECO:0000256" key="1">
    <source>
        <dbReference type="SAM" id="MobiDB-lite"/>
    </source>
</evidence>
<reference evidence="4" key="2">
    <citation type="submission" date="2023-07" db="EMBL/GenBank/DDBJ databases">
        <authorList>
            <person name="Sun H."/>
        </authorList>
    </citation>
    <scope>NUCLEOTIDE SEQUENCE</scope>
    <source>
        <strain evidence="4">05753</strain>
    </source>
</reference>
<dbReference type="RefSeq" id="WP_302075314.1">
    <property type="nucleotide sequence ID" value="NZ_JAUKWQ010000001.1"/>
</dbReference>
<feature type="region of interest" description="Disordered" evidence="1">
    <location>
        <begin position="29"/>
        <end position="52"/>
    </location>
</feature>
<evidence type="ECO:0000259" key="3">
    <source>
        <dbReference type="Pfam" id="PF05239"/>
    </source>
</evidence>
<keyword evidence="2" id="KW-0732">Signal</keyword>
<reference evidence="4" key="1">
    <citation type="journal article" date="2015" name="Int. J. Syst. Evol. Microbiol.">
        <title>Rhizobium oryzicola sp. nov., potential plant-growth-promoting endophytic bacteria isolated from rice roots.</title>
        <authorList>
            <person name="Zhang X.X."/>
            <person name="Gao J.S."/>
            <person name="Cao Y.H."/>
            <person name="Sheirdil R.A."/>
            <person name="Wang X.C."/>
            <person name="Zhang L."/>
        </authorList>
    </citation>
    <scope>NUCLEOTIDE SEQUENCE</scope>
    <source>
        <strain evidence="4">05753</strain>
    </source>
</reference>
<feature type="chain" id="PRO_5046549053" evidence="2">
    <location>
        <begin position="26"/>
        <end position="197"/>
    </location>
</feature>
<dbReference type="SUPFAM" id="SSF50346">
    <property type="entry name" value="PRC-barrel domain"/>
    <property type="match status" value="1"/>
</dbReference>
<evidence type="ECO:0000313" key="4">
    <source>
        <dbReference type="EMBL" id="MDO1581188.1"/>
    </source>
</evidence>
<proteinExistence type="predicted"/>
<comment type="caution">
    <text evidence="4">The sequence shown here is derived from an EMBL/GenBank/DDBJ whole genome shotgun (WGS) entry which is preliminary data.</text>
</comment>
<dbReference type="Gene3D" id="2.30.30.240">
    <property type="entry name" value="PRC-barrel domain"/>
    <property type="match status" value="1"/>
</dbReference>
<feature type="domain" description="PRC-barrel" evidence="3">
    <location>
        <begin position="69"/>
        <end position="143"/>
    </location>
</feature>
<name>A0ABT8SRZ2_9HYPH</name>
<dbReference type="InterPro" id="IPR011033">
    <property type="entry name" value="PRC_barrel-like_sf"/>
</dbReference>
<dbReference type="InterPro" id="IPR027275">
    <property type="entry name" value="PRC-brl_dom"/>
</dbReference>
<gene>
    <name evidence="4" type="ORF">Q2T52_03685</name>
</gene>
<organism evidence="4 5">
    <name type="scientific">Rhizobium oryzicola</name>
    <dbReference type="NCBI Taxonomy" id="1232668"/>
    <lineage>
        <taxon>Bacteria</taxon>
        <taxon>Pseudomonadati</taxon>
        <taxon>Pseudomonadota</taxon>
        <taxon>Alphaproteobacteria</taxon>
        <taxon>Hyphomicrobiales</taxon>
        <taxon>Rhizobiaceae</taxon>
        <taxon>Rhizobium/Agrobacterium group</taxon>
        <taxon>Rhizobium</taxon>
    </lineage>
</organism>
<keyword evidence="5" id="KW-1185">Reference proteome</keyword>
<feature type="compositionally biased region" description="Low complexity" evidence="1">
    <location>
        <begin position="165"/>
        <end position="180"/>
    </location>
</feature>